<dbReference type="AlphaFoldDB" id="A0A7G6T620"/>
<evidence type="ECO:0000313" key="1">
    <source>
        <dbReference type="EMBL" id="QND62202.1"/>
    </source>
</evidence>
<evidence type="ECO:0000313" key="2">
    <source>
        <dbReference type="Proteomes" id="UP000515465"/>
    </source>
</evidence>
<name>A0A7G6T620_9HYPH</name>
<accession>A0A7G6T620</accession>
<dbReference type="Proteomes" id="UP000515465">
    <property type="component" value="Plasmid p_1"/>
</dbReference>
<protein>
    <submittedName>
        <fullName evidence="1">Uncharacterized protein</fullName>
    </submittedName>
</protein>
<sequence>MHHEEIYIEPFENACHQLSKAWMHLIETNDFTDFAERRIGRIQGSPKGTLSMFALAPRSTFGSEEHFLVYAFRHTPNINQVACRLRLGSSVTRARSIASTRRDNLSIPSDTVWQAMPNHVAPIRCSMGEWPPGTLIDRSVPNL</sequence>
<reference evidence="2" key="1">
    <citation type="journal article" date="2020" name="Mol. Plant Microbe">
        <title>Rhizobial microsymbionts of the narrowly endemic Oxytropis species growing in Kamchatka are characterized by significant genetic diversity and possess a set of genes that are associated with T3SS and T6SS secretion systems and can affect the development of symbiosis.</title>
        <authorList>
            <person name="Safronova V."/>
            <person name="Guro P."/>
            <person name="Sazanova A."/>
            <person name="Kuznetsova I."/>
            <person name="Belimov A."/>
            <person name="Yakubov V."/>
            <person name="Chirak E."/>
            <person name="Afonin A."/>
            <person name="Gogolev Y."/>
            <person name="Andronov E."/>
            <person name="Tikhonovich I."/>
        </authorList>
    </citation>
    <scope>NUCLEOTIDE SEQUENCE [LARGE SCALE GENOMIC DNA]</scope>
    <source>
        <strain evidence="2">583</strain>
        <plasmid evidence="2">p_1</plasmid>
    </source>
</reference>
<geneLocation type="plasmid" evidence="1 2">
    <name>p_1</name>
</geneLocation>
<dbReference type="RefSeq" id="WP_183465613.1">
    <property type="nucleotide sequence ID" value="NZ_CP050299.1"/>
</dbReference>
<dbReference type="EMBL" id="CP050299">
    <property type="protein sequence ID" value="QND62202.1"/>
    <property type="molecule type" value="Genomic_DNA"/>
</dbReference>
<proteinExistence type="predicted"/>
<organism evidence="1 2">
    <name type="scientific">Mesorhizobium huakuii</name>
    <dbReference type="NCBI Taxonomy" id="28104"/>
    <lineage>
        <taxon>Bacteria</taxon>
        <taxon>Pseudomonadati</taxon>
        <taxon>Pseudomonadota</taxon>
        <taxon>Alphaproteobacteria</taxon>
        <taxon>Hyphomicrobiales</taxon>
        <taxon>Phyllobacteriaceae</taxon>
        <taxon>Mesorhizobium</taxon>
    </lineage>
</organism>
<gene>
    <name evidence="1" type="ORF">HB778_39810</name>
</gene>
<keyword evidence="1" id="KW-0614">Plasmid</keyword>